<dbReference type="Gene3D" id="3.30.40.10">
    <property type="entry name" value="Zinc/RING finger domain, C3HC4 (zinc finger)"/>
    <property type="match status" value="1"/>
</dbReference>
<accession>A0A0N5AGA1</accession>
<evidence type="ECO:0000313" key="7">
    <source>
        <dbReference type="WBParaSite" id="SMUV_0000333801-mRNA-1"/>
    </source>
</evidence>
<dbReference type="PROSITE" id="PS50089">
    <property type="entry name" value="ZF_RING_2"/>
    <property type="match status" value="1"/>
</dbReference>
<dbReference type="InterPro" id="IPR050143">
    <property type="entry name" value="TRIM/RBCC"/>
</dbReference>
<keyword evidence="6" id="KW-1185">Reference proteome</keyword>
<protein>
    <submittedName>
        <fullName evidence="7">RING-type domain-containing protein</fullName>
    </submittedName>
</protein>
<keyword evidence="2 4" id="KW-0863">Zinc-finger</keyword>
<evidence type="ECO:0000313" key="6">
    <source>
        <dbReference type="Proteomes" id="UP000046393"/>
    </source>
</evidence>
<evidence type="ECO:0000256" key="4">
    <source>
        <dbReference type="PROSITE-ProRule" id="PRU00175"/>
    </source>
</evidence>
<evidence type="ECO:0000256" key="2">
    <source>
        <dbReference type="ARBA" id="ARBA00022771"/>
    </source>
</evidence>
<sequence>MNKLEIDGVLGAVNAFAVSDDGKRAYLSDPRVDTFIRLNLVNGHRDTLIWADRSFHHPRWLCYCMFTMHREGGTYLPTLFYNKRRKTFLLITFFVDETKLVLHKTQENIVDISPVRQERMAYSAHKDESELHMIFYDRYERHLHNSEEQKPLPFVYACFNCHTLKLITRRGTLPIGQWELPFVAHQSIRFISMESSSTQLASQQITNEMRDTNWNIKSVAADLNDALPARKAMWINAWRRGMGWFIVCEKQIENFEASRCLTLWQLDVLDYKWRKLPATFTVPIDATNFALRVDMKNIAFLHCDYGREAAIFRMNLDELMVKREDDAVAAATEQSFRDDEILDTDDKNISYLADISNSEIICPICLDTYDDPRTLTCGHSVCNNCIEQMKASVALFAVLLVVNLQLYRQQDSQLTIVCEVLKYFILDAIEALRKVQNLSFTNLRCAHCRKLCDDEDLWVCDECALEDEELLSNIVSESVTEGHRRVLFCAHCILKHHVNHRTDELSKFRERYKAAKEVNEVYKQKGDEILGNFRSHLTQKLQTDLYEILEAEFRKSLRDTFNASAYASDDTGKSADDIVEKFQERLLQISSNIEAELYNVLGKNEKRLSRYERPTDL</sequence>
<organism evidence="6 7">
    <name type="scientific">Syphacia muris</name>
    <dbReference type="NCBI Taxonomy" id="451379"/>
    <lineage>
        <taxon>Eukaryota</taxon>
        <taxon>Metazoa</taxon>
        <taxon>Ecdysozoa</taxon>
        <taxon>Nematoda</taxon>
        <taxon>Chromadorea</taxon>
        <taxon>Rhabditida</taxon>
        <taxon>Spirurina</taxon>
        <taxon>Oxyuridomorpha</taxon>
        <taxon>Oxyuroidea</taxon>
        <taxon>Oxyuridae</taxon>
        <taxon>Syphacia</taxon>
    </lineage>
</organism>
<dbReference type="SUPFAM" id="SSF57850">
    <property type="entry name" value="RING/U-box"/>
    <property type="match status" value="1"/>
</dbReference>
<evidence type="ECO:0000256" key="1">
    <source>
        <dbReference type="ARBA" id="ARBA00022723"/>
    </source>
</evidence>
<evidence type="ECO:0000259" key="5">
    <source>
        <dbReference type="PROSITE" id="PS50089"/>
    </source>
</evidence>
<name>A0A0N5AGA1_9BILA</name>
<keyword evidence="1" id="KW-0479">Metal-binding</keyword>
<reference evidence="7" key="1">
    <citation type="submission" date="2017-02" db="UniProtKB">
        <authorList>
            <consortium name="WormBaseParasite"/>
        </authorList>
    </citation>
    <scope>IDENTIFICATION</scope>
</reference>
<feature type="domain" description="RING-type" evidence="5">
    <location>
        <begin position="362"/>
        <end position="422"/>
    </location>
</feature>
<dbReference type="Proteomes" id="UP000046393">
    <property type="component" value="Unplaced"/>
</dbReference>
<dbReference type="InterPro" id="IPR001841">
    <property type="entry name" value="Znf_RING"/>
</dbReference>
<dbReference type="PANTHER" id="PTHR24103">
    <property type="entry name" value="E3 UBIQUITIN-PROTEIN LIGASE TRIM"/>
    <property type="match status" value="1"/>
</dbReference>
<evidence type="ECO:0000256" key="3">
    <source>
        <dbReference type="ARBA" id="ARBA00022833"/>
    </source>
</evidence>
<proteinExistence type="predicted"/>
<dbReference type="AlphaFoldDB" id="A0A0N5AGA1"/>
<dbReference type="WBParaSite" id="SMUV_0000333801-mRNA-1">
    <property type="protein sequence ID" value="SMUV_0000333801-mRNA-1"/>
    <property type="gene ID" value="SMUV_0000333801"/>
</dbReference>
<dbReference type="InterPro" id="IPR013083">
    <property type="entry name" value="Znf_RING/FYVE/PHD"/>
</dbReference>
<dbReference type="STRING" id="451379.A0A0N5AGA1"/>
<dbReference type="InterPro" id="IPR027370">
    <property type="entry name" value="Znf-RING_euk"/>
</dbReference>
<dbReference type="InterPro" id="IPR017907">
    <property type="entry name" value="Znf_RING_CS"/>
</dbReference>
<dbReference type="GO" id="GO:0008270">
    <property type="term" value="F:zinc ion binding"/>
    <property type="evidence" value="ECO:0007669"/>
    <property type="project" value="UniProtKB-KW"/>
</dbReference>
<dbReference type="PROSITE" id="PS00518">
    <property type="entry name" value="ZF_RING_1"/>
    <property type="match status" value="1"/>
</dbReference>
<dbReference type="Pfam" id="PF13445">
    <property type="entry name" value="zf-RING_UBOX"/>
    <property type="match status" value="1"/>
</dbReference>
<keyword evidence="3" id="KW-0862">Zinc</keyword>
<dbReference type="SMART" id="SM00184">
    <property type="entry name" value="RING"/>
    <property type="match status" value="1"/>
</dbReference>